<gene>
    <name evidence="1" type="ORF">HALO32_00699</name>
</gene>
<proteinExistence type="predicted"/>
<dbReference type="Proteomes" id="UP000326725">
    <property type="component" value="Unassembled WGS sequence"/>
</dbReference>
<reference evidence="1 2" key="1">
    <citation type="submission" date="2019-09" db="EMBL/GenBank/DDBJ databases">
        <authorList>
            <person name="Criscuolo A."/>
        </authorList>
    </citation>
    <scope>NUCLEOTIDE SEQUENCE [LARGE SCALE GENOMIC DNA]</scope>
    <source>
        <strain evidence="2">3(2)</strain>
    </source>
</reference>
<organism evidence="1 2">
    <name type="scientific">Halomonas lysinitropha</name>
    <dbReference type="NCBI Taxonomy" id="2607506"/>
    <lineage>
        <taxon>Bacteria</taxon>
        <taxon>Pseudomonadati</taxon>
        <taxon>Pseudomonadota</taxon>
        <taxon>Gammaproteobacteria</taxon>
        <taxon>Oceanospirillales</taxon>
        <taxon>Halomonadaceae</taxon>
        <taxon>Halomonas</taxon>
    </lineage>
</organism>
<evidence type="ECO:0000313" key="1">
    <source>
        <dbReference type="EMBL" id="VVZ94644.1"/>
    </source>
</evidence>
<protein>
    <submittedName>
        <fullName evidence="1">Uncharacterized protein</fullName>
    </submittedName>
</protein>
<dbReference type="AlphaFoldDB" id="A0A5K1HYM3"/>
<evidence type="ECO:0000313" key="2">
    <source>
        <dbReference type="Proteomes" id="UP000326725"/>
    </source>
</evidence>
<dbReference type="EMBL" id="CABVOU010000021">
    <property type="protein sequence ID" value="VVZ94644.1"/>
    <property type="molecule type" value="Genomic_DNA"/>
</dbReference>
<keyword evidence="2" id="KW-1185">Reference proteome</keyword>
<sequence>MAMSTKLYRLKEWLTIEDAASHLSALLSEQVAPKDVLQLALERHLKLSVLFLAPTYARRGQLDSLMRTEVKLVPPDVKSDSTSTLDERLEEKAWKVLGWTLDEIMSFDSELKEAIETGSLRVIPLRSEIYSDRYVGWHNDFFEIEGVWDLPLMAGERADVKKLYQEMIGGYTLELFQPEEAAWVERDSVICTLYEDPTAKINEPKHAICEVSSGYFMLDHYAKGADNLIESKCLPKESKIVVRRQNLDRFIESLEELGPTKDFEGEEKRLLEVFGMLVELYASEHGHGYWHGGRPNMSRIVQDMLDSMPDDVTNMGNRKLQDVVSHALKAWEAKKRR</sequence>
<dbReference type="RefSeq" id="WP_151442419.1">
    <property type="nucleotide sequence ID" value="NZ_CABVOU010000021.1"/>
</dbReference>
<name>A0A5K1HYM3_9GAMM</name>
<accession>A0A5K1HYM3</accession>